<reference evidence="9" key="1">
    <citation type="journal article" date="2022" name="Int. J. Syst. Evol. Microbiol.">
        <title>Pseudomonas aegrilactucae sp. nov. and Pseudomonas morbosilactucae sp. nov., pathogens causing bacterial rot of lettuce in Japan.</title>
        <authorList>
            <person name="Sawada H."/>
            <person name="Fujikawa T."/>
            <person name="Satou M."/>
        </authorList>
    </citation>
    <scope>NUCLEOTIDE SEQUENCE</scope>
    <source>
        <strain evidence="9">0166_1</strain>
    </source>
</reference>
<evidence type="ECO:0000256" key="2">
    <source>
        <dbReference type="ARBA" id="ARBA00022448"/>
    </source>
</evidence>
<evidence type="ECO:0000256" key="6">
    <source>
        <dbReference type="ARBA" id="ARBA00023136"/>
    </source>
</evidence>
<proteinExistence type="predicted"/>
<keyword evidence="5 7" id="KW-1133">Transmembrane helix</keyword>
<dbReference type="GO" id="GO:0005886">
    <property type="term" value="C:plasma membrane"/>
    <property type="evidence" value="ECO:0007669"/>
    <property type="project" value="UniProtKB-SubCell"/>
</dbReference>
<feature type="domain" description="Major facilitator superfamily (MFS) profile" evidence="8">
    <location>
        <begin position="209"/>
        <end position="416"/>
    </location>
</feature>
<dbReference type="InterPro" id="IPR020846">
    <property type="entry name" value="MFS_dom"/>
</dbReference>
<keyword evidence="3" id="KW-1003">Cell membrane</keyword>
<keyword evidence="4 7" id="KW-0812">Transmembrane</keyword>
<dbReference type="Gene3D" id="1.20.1250.20">
    <property type="entry name" value="MFS general substrate transporter like domains"/>
    <property type="match status" value="1"/>
</dbReference>
<dbReference type="GO" id="GO:0022857">
    <property type="term" value="F:transmembrane transporter activity"/>
    <property type="evidence" value="ECO:0007669"/>
    <property type="project" value="InterPro"/>
</dbReference>
<dbReference type="InterPro" id="IPR036259">
    <property type="entry name" value="MFS_trans_sf"/>
</dbReference>
<feature type="transmembrane region" description="Helical" evidence="7">
    <location>
        <begin position="82"/>
        <end position="103"/>
    </location>
</feature>
<dbReference type="RefSeq" id="WP_259310674.1">
    <property type="nucleotide sequence ID" value="NZ_CP087164.1"/>
</dbReference>
<dbReference type="EMBL" id="CP087164">
    <property type="protein sequence ID" value="UGS36605.1"/>
    <property type="molecule type" value="Genomic_DNA"/>
</dbReference>
<organism evidence="9 10">
    <name type="scientific">Capillimicrobium parvum</name>
    <dbReference type="NCBI Taxonomy" id="2884022"/>
    <lineage>
        <taxon>Bacteria</taxon>
        <taxon>Bacillati</taxon>
        <taxon>Actinomycetota</taxon>
        <taxon>Thermoleophilia</taxon>
        <taxon>Solirubrobacterales</taxon>
        <taxon>Capillimicrobiaceae</taxon>
        <taxon>Capillimicrobium</taxon>
    </lineage>
</organism>
<evidence type="ECO:0000256" key="7">
    <source>
        <dbReference type="SAM" id="Phobius"/>
    </source>
</evidence>
<sequence length="416" mass="42239">MPRLAVDLTALRRSRDLRLITIGQAAASLGTQAALVAIPYQVYVLTRSPFLVGLVGAVELGPLIAGALVGGAWADRFDRRKVLLAGQVVVSIAGGLLLAASLAGDPHVAIVFALAAVLAGATAIVQVARAAVVPALAGPEYLRSAIAVNFGVAQLSSVIGPALAGPLIAVGGVEAVYGLVAGGFAAMLAVTLPLPPLKPTARDEPHEPMGRSIAEGLRFVGRNRALMGSFVIDLTAMTFGMPRALFAVLSLTVFHAGPEGTGLLYAAVALGALVAAILTGWLEHARWLGRITIVAVVVWGLAIAAAGIAPSIWICAALLALAGAADSVSAVCRSVINQAVTPEHMRGRMSSVFMLVVTSGPRLGDVESGVAATLLSVTAAVSTGGLLCVMGVGAVMLAFPQLAAYDGHREERTLAA</sequence>
<dbReference type="AlphaFoldDB" id="A0A9E6XY44"/>
<evidence type="ECO:0000256" key="4">
    <source>
        <dbReference type="ARBA" id="ARBA00022692"/>
    </source>
</evidence>
<keyword evidence="10" id="KW-1185">Reference proteome</keyword>
<feature type="transmembrane region" description="Helical" evidence="7">
    <location>
        <begin position="21"/>
        <end position="43"/>
    </location>
</feature>
<evidence type="ECO:0000313" key="9">
    <source>
        <dbReference type="EMBL" id="UGS36605.1"/>
    </source>
</evidence>
<feature type="transmembrane region" description="Helical" evidence="7">
    <location>
        <begin position="294"/>
        <end position="321"/>
    </location>
</feature>
<evidence type="ECO:0000313" key="10">
    <source>
        <dbReference type="Proteomes" id="UP001162834"/>
    </source>
</evidence>
<accession>A0A9E6XY44</accession>
<dbReference type="Proteomes" id="UP001162834">
    <property type="component" value="Chromosome"/>
</dbReference>
<feature type="transmembrane region" description="Helical" evidence="7">
    <location>
        <begin position="109"/>
        <end position="132"/>
    </location>
</feature>
<comment type="subcellular location">
    <subcellularLocation>
        <location evidence="1">Cell membrane</location>
        <topology evidence="1">Multi-pass membrane protein</topology>
    </subcellularLocation>
</comment>
<name>A0A9E6XY44_9ACTN</name>
<dbReference type="PANTHER" id="PTHR23513">
    <property type="entry name" value="INTEGRAL MEMBRANE EFFLUX PROTEIN-RELATED"/>
    <property type="match status" value="1"/>
</dbReference>
<keyword evidence="6 7" id="KW-0472">Membrane</keyword>
<feature type="transmembrane region" description="Helical" evidence="7">
    <location>
        <begin position="230"/>
        <end position="256"/>
    </location>
</feature>
<keyword evidence="2" id="KW-0813">Transport</keyword>
<dbReference type="CDD" id="cd06173">
    <property type="entry name" value="MFS_MefA_like"/>
    <property type="match status" value="1"/>
</dbReference>
<evidence type="ECO:0000256" key="1">
    <source>
        <dbReference type="ARBA" id="ARBA00004651"/>
    </source>
</evidence>
<dbReference type="PANTHER" id="PTHR23513:SF9">
    <property type="entry name" value="ENTEROBACTIN EXPORTER ENTS"/>
    <property type="match status" value="1"/>
</dbReference>
<dbReference type="PROSITE" id="PS50850">
    <property type="entry name" value="MFS"/>
    <property type="match status" value="1"/>
</dbReference>
<dbReference type="InterPro" id="IPR010290">
    <property type="entry name" value="TM_effector"/>
</dbReference>
<feature type="transmembrane region" description="Helical" evidence="7">
    <location>
        <begin position="262"/>
        <end position="282"/>
    </location>
</feature>
<evidence type="ECO:0000259" key="8">
    <source>
        <dbReference type="PROSITE" id="PS50850"/>
    </source>
</evidence>
<dbReference type="SUPFAM" id="SSF103473">
    <property type="entry name" value="MFS general substrate transporter"/>
    <property type="match status" value="1"/>
</dbReference>
<protein>
    <submittedName>
        <fullName evidence="9">Enterobactin exporter EntS</fullName>
    </submittedName>
</protein>
<feature type="transmembrane region" description="Helical" evidence="7">
    <location>
        <begin position="49"/>
        <end position="70"/>
    </location>
</feature>
<dbReference type="Pfam" id="PF05977">
    <property type="entry name" value="MFS_3"/>
    <property type="match status" value="1"/>
</dbReference>
<gene>
    <name evidence="9" type="primary">entS_2</name>
    <name evidence="9" type="ORF">DSM104329_03013</name>
</gene>
<feature type="transmembrane region" description="Helical" evidence="7">
    <location>
        <begin position="370"/>
        <end position="399"/>
    </location>
</feature>
<dbReference type="KEGG" id="sbae:DSM104329_03013"/>
<evidence type="ECO:0000256" key="5">
    <source>
        <dbReference type="ARBA" id="ARBA00022989"/>
    </source>
</evidence>
<feature type="transmembrane region" description="Helical" evidence="7">
    <location>
        <begin position="175"/>
        <end position="194"/>
    </location>
</feature>
<evidence type="ECO:0000256" key="3">
    <source>
        <dbReference type="ARBA" id="ARBA00022475"/>
    </source>
</evidence>
<feature type="transmembrane region" description="Helical" evidence="7">
    <location>
        <begin position="144"/>
        <end position="169"/>
    </location>
</feature>